<evidence type="ECO:0000256" key="3">
    <source>
        <dbReference type="ARBA" id="ARBA00004910"/>
    </source>
</evidence>
<evidence type="ECO:0000313" key="16">
    <source>
        <dbReference type="EMBL" id="QKO29621.1"/>
    </source>
</evidence>
<dbReference type="SUPFAM" id="SSF53597">
    <property type="entry name" value="Dihydrofolate reductase-like"/>
    <property type="match status" value="1"/>
</dbReference>
<keyword evidence="9 14" id="KW-0521">NADP</keyword>
<comment type="similarity">
    <text evidence="5 14">In the C-terminal section; belongs to the HTP reductase family.</text>
</comment>
<evidence type="ECO:0000256" key="8">
    <source>
        <dbReference type="ARBA" id="ARBA00022833"/>
    </source>
</evidence>
<evidence type="ECO:0000256" key="6">
    <source>
        <dbReference type="ARBA" id="ARBA00022619"/>
    </source>
</evidence>
<dbReference type="EC" id="1.1.1.193" evidence="14"/>
<organism evidence="16 17">
    <name type="scientific">Caproicibacterium lactatifermentans</name>
    <dbReference type="NCBI Taxonomy" id="2666138"/>
    <lineage>
        <taxon>Bacteria</taxon>
        <taxon>Bacillati</taxon>
        <taxon>Bacillota</taxon>
        <taxon>Clostridia</taxon>
        <taxon>Eubacteriales</taxon>
        <taxon>Oscillospiraceae</taxon>
        <taxon>Caproicibacterium</taxon>
    </lineage>
</organism>
<evidence type="ECO:0000256" key="4">
    <source>
        <dbReference type="ARBA" id="ARBA00005259"/>
    </source>
</evidence>
<dbReference type="Pfam" id="PF01872">
    <property type="entry name" value="RibD_C"/>
    <property type="match status" value="1"/>
</dbReference>
<evidence type="ECO:0000256" key="9">
    <source>
        <dbReference type="ARBA" id="ARBA00022857"/>
    </source>
</evidence>
<dbReference type="EC" id="3.5.4.26" evidence="14"/>
<proteinExistence type="inferred from homology"/>
<keyword evidence="14 16" id="KW-0378">Hydrolase</keyword>
<dbReference type="Proteomes" id="UP000509623">
    <property type="component" value="Chromosome"/>
</dbReference>
<dbReference type="EMBL" id="CP046161">
    <property type="protein sequence ID" value="QKO29621.1"/>
    <property type="molecule type" value="Genomic_DNA"/>
</dbReference>
<dbReference type="InterPro" id="IPR024072">
    <property type="entry name" value="DHFR-like_dom_sf"/>
</dbReference>
<comment type="pathway">
    <text evidence="2 14">Cofactor biosynthesis; riboflavin biosynthesis; 5-amino-6-(D-ribitylamino)uracil from GTP: step 2/4.</text>
</comment>
<feature type="domain" description="CMP/dCMP-type deaminase" evidence="15">
    <location>
        <begin position="1"/>
        <end position="122"/>
    </location>
</feature>
<dbReference type="InterPro" id="IPR002125">
    <property type="entry name" value="CMP_dCMP_dom"/>
</dbReference>
<keyword evidence="11" id="KW-0511">Multifunctional enzyme</keyword>
<dbReference type="Pfam" id="PF00383">
    <property type="entry name" value="dCMP_cyt_deam_1"/>
    <property type="match status" value="1"/>
</dbReference>
<evidence type="ECO:0000313" key="17">
    <source>
        <dbReference type="Proteomes" id="UP000509623"/>
    </source>
</evidence>
<dbReference type="RefSeq" id="WP_174402975.1">
    <property type="nucleotide sequence ID" value="NZ_CP046161.1"/>
</dbReference>
<dbReference type="InterPro" id="IPR002734">
    <property type="entry name" value="RibDG_C"/>
</dbReference>
<comment type="cofactor">
    <cofactor evidence="14">
        <name>Zn(2+)</name>
        <dbReference type="ChEBI" id="CHEBI:29105"/>
    </cofactor>
    <text evidence="14">Binds 1 zinc ion.</text>
</comment>
<dbReference type="GO" id="GO:0008703">
    <property type="term" value="F:5-amino-6-(5-phosphoribosylamino)uracil reductase activity"/>
    <property type="evidence" value="ECO:0007669"/>
    <property type="project" value="UniProtKB-EC"/>
</dbReference>
<dbReference type="PANTHER" id="PTHR38011:SF7">
    <property type="entry name" value="2,5-DIAMINO-6-RIBOSYLAMINO-4(3H)-PYRIMIDINONE 5'-PHOSPHATE REDUCTASE"/>
    <property type="match status" value="1"/>
</dbReference>
<keyword evidence="7 14" id="KW-0479">Metal-binding</keyword>
<dbReference type="SUPFAM" id="SSF53927">
    <property type="entry name" value="Cytidine deaminase-like"/>
    <property type="match status" value="1"/>
</dbReference>
<evidence type="ECO:0000256" key="10">
    <source>
        <dbReference type="ARBA" id="ARBA00023002"/>
    </source>
</evidence>
<dbReference type="InterPro" id="IPR011549">
    <property type="entry name" value="RibD_C"/>
</dbReference>
<comment type="similarity">
    <text evidence="4 14">In the N-terminal section; belongs to the cytidine and deoxycytidylate deaminase family.</text>
</comment>
<dbReference type="PROSITE" id="PS51747">
    <property type="entry name" value="CYT_DCMP_DEAMINASES_2"/>
    <property type="match status" value="1"/>
</dbReference>
<dbReference type="InterPro" id="IPR050765">
    <property type="entry name" value="Riboflavin_Biosynth_HTPR"/>
</dbReference>
<reference evidence="17" key="1">
    <citation type="submission" date="2019-11" db="EMBL/GenBank/DDBJ databases">
        <authorList>
            <person name="Ren C."/>
            <person name="Wang H."/>
            <person name="Xu Y."/>
        </authorList>
    </citation>
    <scope>NUCLEOTIDE SEQUENCE [LARGE SCALE GENOMIC DNA]</scope>
    <source>
        <strain evidence="17">JNU-WLY1368</strain>
    </source>
</reference>
<comment type="pathway">
    <text evidence="3 14">Cofactor biosynthesis; riboflavin biosynthesis; 5-amino-6-(D-ribitylamino)uracil from GTP: step 3/4.</text>
</comment>
<dbReference type="PIRSF" id="PIRSF006769">
    <property type="entry name" value="RibD"/>
    <property type="match status" value="1"/>
</dbReference>
<dbReference type="NCBIfam" id="TIGR00227">
    <property type="entry name" value="ribD_Cterm"/>
    <property type="match status" value="1"/>
</dbReference>
<accession>A0ABX6PTQ9</accession>
<keyword evidence="8 14" id="KW-0862">Zinc</keyword>
<evidence type="ECO:0000256" key="5">
    <source>
        <dbReference type="ARBA" id="ARBA00007417"/>
    </source>
</evidence>
<dbReference type="InterPro" id="IPR016193">
    <property type="entry name" value="Cytidine_deaminase-like"/>
</dbReference>
<evidence type="ECO:0000256" key="7">
    <source>
        <dbReference type="ARBA" id="ARBA00022723"/>
    </source>
</evidence>
<evidence type="ECO:0000256" key="2">
    <source>
        <dbReference type="ARBA" id="ARBA00004882"/>
    </source>
</evidence>
<comment type="catalytic activity">
    <reaction evidence="12 14">
        <text>5-amino-6-(5-phospho-D-ribitylamino)uracil + NADP(+) = 5-amino-6-(5-phospho-D-ribosylamino)uracil + NADPH + H(+)</text>
        <dbReference type="Rhea" id="RHEA:17845"/>
        <dbReference type="ChEBI" id="CHEBI:15378"/>
        <dbReference type="ChEBI" id="CHEBI:57783"/>
        <dbReference type="ChEBI" id="CHEBI:58349"/>
        <dbReference type="ChEBI" id="CHEBI:58421"/>
        <dbReference type="ChEBI" id="CHEBI:58453"/>
        <dbReference type="EC" id="1.1.1.193"/>
    </reaction>
</comment>
<evidence type="ECO:0000256" key="12">
    <source>
        <dbReference type="ARBA" id="ARBA00049861"/>
    </source>
</evidence>
<keyword evidence="17" id="KW-1185">Reference proteome</keyword>
<comment type="catalytic activity">
    <reaction evidence="13 14">
        <text>2,5-diamino-6-hydroxy-4-(5-phosphoribosylamino)-pyrimidine + H2O + H(+) = 5-amino-6-(5-phospho-D-ribosylamino)uracil + NH4(+)</text>
        <dbReference type="Rhea" id="RHEA:21868"/>
        <dbReference type="ChEBI" id="CHEBI:15377"/>
        <dbReference type="ChEBI" id="CHEBI:15378"/>
        <dbReference type="ChEBI" id="CHEBI:28938"/>
        <dbReference type="ChEBI" id="CHEBI:58453"/>
        <dbReference type="ChEBI" id="CHEBI:58614"/>
        <dbReference type="EC" id="3.5.4.26"/>
    </reaction>
</comment>
<evidence type="ECO:0000256" key="1">
    <source>
        <dbReference type="ARBA" id="ARBA00002151"/>
    </source>
</evidence>
<dbReference type="Gene3D" id="3.40.430.10">
    <property type="entry name" value="Dihydrofolate Reductase, subunit A"/>
    <property type="match status" value="1"/>
</dbReference>
<dbReference type="GO" id="GO:0008835">
    <property type="term" value="F:diaminohydroxyphosphoribosylaminopyrimidine deaminase activity"/>
    <property type="evidence" value="ECO:0007669"/>
    <property type="project" value="UniProtKB-EC"/>
</dbReference>
<keyword evidence="10 14" id="KW-0560">Oxidoreductase</keyword>
<keyword evidence="6 14" id="KW-0686">Riboflavin biosynthesis</keyword>
<name>A0ABX6PTQ9_9FIRM</name>
<dbReference type="PROSITE" id="PS00903">
    <property type="entry name" value="CYT_DCMP_DEAMINASES_1"/>
    <property type="match status" value="1"/>
</dbReference>
<sequence>MTDEAYMRLALSLAKKGSGKVDPNPMVGAVIVKDGRIIGQGFHQKYGGLHAERNALADCTESASGATLYVTLEPCCHWGKTPPCTDAVIQNGIRRVVVGSPDPNPLVGGKGVRILREHGISVTEGVLREECNQLNEPFFYFIQHHVPYGILKYAMTMDGKIATATSLSKWITGEEAREQVHRDRNRYTVILVGVGTVLADDPLLTCRLPEGGQNPVRVICDTHLRTPLTAKVVTTAGRVPTLLATCCADTQRQEPYRKAGCEILQIPKKNSHVDLAQLMQELGRRKLDSVIVEGGAELNWSALQSGIIEKVQAYIAPKLFGGAAAKSPIGGTGAASPQDAVRLSPPTITRLGDDLLLESRVL</sequence>
<evidence type="ECO:0000259" key="15">
    <source>
        <dbReference type="PROSITE" id="PS51747"/>
    </source>
</evidence>
<protein>
    <recommendedName>
        <fullName evidence="14">Riboflavin biosynthesis protein RibD</fullName>
    </recommendedName>
    <domain>
        <recommendedName>
            <fullName evidence="14">Diaminohydroxyphosphoribosylaminopyrimidine deaminase</fullName>
            <shortName evidence="14">DRAP deaminase</shortName>
            <ecNumber evidence="14">3.5.4.26</ecNumber>
        </recommendedName>
        <alternativeName>
            <fullName evidence="14">Riboflavin-specific deaminase</fullName>
        </alternativeName>
    </domain>
    <domain>
        <recommendedName>
            <fullName evidence="14">5-amino-6-(5-phosphoribosylamino)uracil reductase</fullName>
            <ecNumber evidence="14">1.1.1.193</ecNumber>
        </recommendedName>
        <alternativeName>
            <fullName evidence="14">HTP reductase</fullName>
        </alternativeName>
    </domain>
</protein>
<dbReference type="InterPro" id="IPR016192">
    <property type="entry name" value="APOBEC/CMP_deaminase_Zn-bd"/>
</dbReference>
<dbReference type="PANTHER" id="PTHR38011">
    <property type="entry name" value="DIHYDROFOLATE REDUCTASE FAMILY PROTEIN (AFU_ORTHOLOGUE AFUA_8G06820)"/>
    <property type="match status" value="1"/>
</dbReference>
<dbReference type="CDD" id="cd01284">
    <property type="entry name" value="Riboflavin_deaminase-reductase"/>
    <property type="match status" value="1"/>
</dbReference>
<comment type="function">
    <text evidence="1 14">Converts 2,5-diamino-6-(ribosylamino)-4(3h)-pyrimidinone 5'-phosphate into 5-amino-6-(ribosylamino)-2,4(1h,3h)-pyrimidinedione 5'-phosphate.</text>
</comment>
<evidence type="ECO:0000256" key="11">
    <source>
        <dbReference type="ARBA" id="ARBA00023268"/>
    </source>
</evidence>
<gene>
    <name evidence="16" type="primary">ribD</name>
    <name evidence="16" type="ORF">GKP14_00405</name>
</gene>
<dbReference type="Gene3D" id="3.40.140.10">
    <property type="entry name" value="Cytidine Deaminase, domain 2"/>
    <property type="match status" value="1"/>
</dbReference>
<evidence type="ECO:0000256" key="14">
    <source>
        <dbReference type="PIRNR" id="PIRNR006769"/>
    </source>
</evidence>
<dbReference type="InterPro" id="IPR004794">
    <property type="entry name" value="Eubact_RibD"/>
</dbReference>
<dbReference type="NCBIfam" id="TIGR00326">
    <property type="entry name" value="eubact_ribD"/>
    <property type="match status" value="1"/>
</dbReference>
<evidence type="ECO:0000256" key="13">
    <source>
        <dbReference type="ARBA" id="ARBA00049886"/>
    </source>
</evidence>